<keyword evidence="2" id="KW-1185">Reference proteome</keyword>
<name>A0ABP9H0I7_9ACTN</name>
<dbReference type="Proteomes" id="UP001500466">
    <property type="component" value="Unassembled WGS sequence"/>
</dbReference>
<comment type="caution">
    <text evidence="1">The sequence shown here is derived from an EMBL/GenBank/DDBJ whole genome shotgun (WGS) entry which is preliminary data.</text>
</comment>
<proteinExistence type="predicted"/>
<protein>
    <recommendedName>
        <fullName evidence="3">Antitoxin of type II TA system, VapB</fullName>
    </recommendedName>
</protein>
<organism evidence="1 2">
    <name type="scientific">Yinghuangia aomiensis</name>
    <dbReference type="NCBI Taxonomy" id="676205"/>
    <lineage>
        <taxon>Bacteria</taxon>
        <taxon>Bacillati</taxon>
        <taxon>Actinomycetota</taxon>
        <taxon>Actinomycetes</taxon>
        <taxon>Kitasatosporales</taxon>
        <taxon>Streptomycetaceae</taxon>
        <taxon>Yinghuangia</taxon>
    </lineage>
</organism>
<sequence length="91" mass="10082">MNVATFCGESRTTCDMEGQMAEVEITIRIDEAVLAEAKSLMRTEGNEETLLEAVTVAIGAVYQRRAALQRMQQMAADGDLFTENVREKRPA</sequence>
<evidence type="ECO:0000313" key="2">
    <source>
        <dbReference type="Proteomes" id="UP001500466"/>
    </source>
</evidence>
<evidence type="ECO:0008006" key="3">
    <source>
        <dbReference type="Google" id="ProtNLM"/>
    </source>
</evidence>
<accession>A0ABP9H0I7</accession>
<reference evidence="2" key="1">
    <citation type="journal article" date="2019" name="Int. J. Syst. Evol. Microbiol.">
        <title>The Global Catalogue of Microorganisms (GCM) 10K type strain sequencing project: providing services to taxonomists for standard genome sequencing and annotation.</title>
        <authorList>
            <consortium name="The Broad Institute Genomics Platform"/>
            <consortium name="The Broad Institute Genome Sequencing Center for Infectious Disease"/>
            <person name="Wu L."/>
            <person name="Ma J."/>
        </authorList>
    </citation>
    <scope>NUCLEOTIDE SEQUENCE [LARGE SCALE GENOMIC DNA]</scope>
    <source>
        <strain evidence="2">JCM 17986</strain>
    </source>
</reference>
<evidence type="ECO:0000313" key="1">
    <source>
        <dbReference type="EMBL" id="GAA4958075.1"/>
    </source>
</evidence>
<gene>
    <name evidence="1" type="ORF">GCM10023205_20750</name>
</gene>
<dbReference type="EMBL" id="BAABHS010000006">
    <property type="protein sequence ID" value="GAA4958075.1"/>
    <property type="molecule type" value="Genomic_DNA"/>
</dbReference>